<dbReference type="EMBL" id="JAKOGI010003324">
    <property type="protein sequence ID" value="KAJ8420594.1"/>
    <property type="molecule type" value="Genomic_DNA"/>
</dbReference>
<reference evidence="2" key="1">
    <citation type="submission" date="2022-04" db="EMBL/GenBank/DDBJ databases">
        <title>Carnegiea gigantea Genome sequencing and assembly v2.</title>
        <authorList>
            <person name="Copetti D."/>
            <person name="Sanderson M.J."/>
            <person name="Burquez A."/>
            <person name="Wojciechowski M.F."/>
        </authorList>
    </citation>
    <scope>NUCLEOTIDE SEQUENCE</scope>
    <source>
        <strain evidence="2">SGP5-SGP5p</strain>
        <tissue evidence="2">Aerial part</tissue>
    </source>
</reference>
<evidence type="ECO:0000313" key="2">
    <source>
        <dbReference type="EMBL" id="KAJ8420594.1"/>
    </source>
</evidence>
<feature type="compositionally biased region" description="Basic residues" evidence="1">
    <location>
        <begin position="152"/>
        <end position="162"/>
    </location>
</feature>
<organism evidence="2 3">
    <name type="scientific">Carnegiea gigantea</name>
    <dbReference type="NCBI Taxonomy" id="171969"/>
    <lineage>
        <taxon>Eukaryota</taxon>
        <taxon>Viridiplantae</taxon>
        <taxon>Streptophyta</taxon>
        <taxon>Embryophyta</taxon>
        <taxon>Tracheophyta</taxon>
        <taxon>Spermatophyta</taxon>
        <taxon>Magnoliopsida</taxon>
        <taxon>eudicotyledons</taxon>
        <taxon>Gunneridae</taxon>
        <taxon>Pentapetalae</taxon>
        <taxon>Caryophyllales</taxon>
        <taxon>Cactineae</taxon>
        <taxon>Cactaceae</taxon>
        <taxon>Cactoideae</taxon>
        <taxon>Echinocereeae</taxon>
        <taxon>Carnegiea</taxon>
    </lineage>
</organism>
<dbReference type="Proteomes" id="UP001153076">
    <property type="component" value="Unassembled WGS sequence"/>
</dbReference>
<feature type="compositionally biased region" description="Basic and acidic residues" evidence="1">
    <location>
        <begin position="140"/>
        <end position="151"/>
    </location>
</feature>
<keyword evidence="3" id="KW-1185">Reference proteome</keyword>
<dbReference type="AlphaFoldDB" id="A0A9Q1GJY7"/>
<protein>
    <submittedName>
        <fullName evidence="2">Uncharacterized protein</fullName>
    </submittedName>
</protein>
<comment type="caution">
    <text evidence="2">The sequence shown here is derived from an EMBL/GenBank/DDBJ whole genome shotgun (WGS) entry which is preliminary data.</text>
</comment>
<evidence type="ECO:0000256" key="1">
    <source>
        <dbReference type="SAM" id="MobiDB-lite"/>
    </source>
</evidence>
<proteinExistence type="predicted"/>
<name>A0A9Q1GJY7_9CARY</name>
<sequence>MAIHGGACENFIWARFKALKGELQHLVLSFSEDSVGEDGDSCASMAAFDRAKKVISIMRELRGLLSKPLPLLVSSSSAHQKMSRASGFLRSSRFVHGGIHGDRHKERTSIREPLPNRDPIPETLEMDKSRRPFDGTLEMELQHHEKSERGKLSSKGKTRNNKSPKSAQHSPTPTEVAKEPLNFGKKLGLSVIGDESPAIRRISRSLQKVEK</sequence>
<accession>A0A9Q1GJY7</accession>
<feature type="compositionally biased region" description="Polar residues" evidence="1">
    <location>
        <begin position="163"/>
        <end position="173"/>
    </location>
</feature>
<gene>
    <name evidence="2" type="ORF">Cgig2_008850</name>
</gene>
<feature type="region of interest" description="Disordered" evidence="1">
    <location>
        <begin position="97"/>
        <end position="211"/>
    </location>
</feature>
<evidence type="ECO:0000313" key="3">
    <source>
        <dbReference type="Proteomes" id="UP001153076"/>
    </source>
</evidence>
<feature type="compositionally biased region" description="Basic and acidic residues" evidence="1">
    <location>
        <begin position="99"/>
        <end position="110"/>
    </location>
</feature>